<dbReference type="GO" id="GO:0009143">
    <property type="term" value="P:nucleoside triphosphate catabolic process"/>
    <property type="evidence" value="ECO:0007669"/>
    <property type="project" value="InterPro"/>
</dbReference>
<dbReference type="InterPro" id="IPR002935">
    <property type="entry name" value="SAM_O-MeTrfase"/>
</dbReference>
<dbReference type="Pfam" id="PF01596">
    <property type="entry name" value="Methyltransf_3"/>
    <property type="match status" value="1"/>
</dbReference>
<dbReference type="EMBL" id="BART01001273">
    <property type="protein sequence ID" value="GAG65774.1"/>
    <property type="molecule type" value="Genomic_DNA"/>
</dbReference>
<comment type="caution">
    <text evidence="4">The sequence shown here is derived from an EMBL/GenBank/DDBJ whole genome shotgun (WGS) entry which is preliminary data.</text>
</comment>
<keyword evidence="2" id="KW-0808">Transferase</keyword>
<evidence type="ECO:0000256" key="3">
    <source>
        <dbReference type="ARBA" id="ARBA00022691"/>
    </source>
</evidence>
<name>X0Z965_9ZZZZ</name>
<dbReference type="GO" id="GO:0047429">
    <property type="term" value="F:nucleoside triphosphate diphosphatase activity"/>
    <property type="evidence" value="ECO:0007669"/>
    <property type="project" value="InterPro"/>
</dbReference>
<evidence type="ECO:0000256" key="2">
    <source>
        <dbReference type="ARBA" id="ARBA00022679"/>
    </source>
</evidence>
<dbReference type="GO" id="GO:0032259">
    <property type="term" value="P:methylation"/>
    <property type="evidence" value="ECO:0007669"/>
    <property type="project" value="UniProtKB-KW"/>
</dbReference>
<dbReference type="GO" id="GO:0008171">
    <property type="term" value="F:O-methyltransferase activity"/>
    <property type="evidence" value="ECO:0007669"/>
    <property type="project" value="InterPro"/>
</dbReference>
<accession>X0Z965</accession>
<evidence type="ECO:0008006" key="5">
    <source>
        <dbReference type="Google" id="ProtNLM"/>
    </source>
</evidence>
<evidence type="ECO:0000256" key="1">
    <source>
        <dbReference type="ARBA" id="ARBA00022603"/>
    </source>
</evidence>
<keyword evidence="1" id="KW-0489">Methyltransferase</keyword>
<dbReference type="Gene3D" id="3.40.50.150">
    <property type="entry name" value="Vaccinia Virus protein VP39"/>
    <property type="match status" value="1"/>
</dbReference>
<dbReference type="PANTHER" id="PTHR43167">
    <property type="entry name" value="PUTATIVE (AFU_ORTHOLOGUE AFUA_6G01830)-RELATED"/>
    <property type="match status" value="1"/>
</dbReference>
<reference evidence="4" key="1">
    <citation type="journal article" date="2014" name="Front. Microbiol.">
        <title>High frequency of phylogenetically diverse reductive dehalogenase-homologous genes in deep subseafloor sedimentary metagenomes.</title>
        <authorList>
            <person name="Kawai M."/>
            <person name="Futagami T."/>
            <person name="Toyoda A."/>
            <person name="Takaki Y."/>
            <person name="Nishi S."/>
            <person name="Hori S."/>
            <person name="Arai W."/>
            <person name="Tsubouchi T."/>
            <person name="Morono Y."/>
            <person name="Uchiyama I."/>
            <person name="Ito T."/>
            <person name="Fujiyama A."/>
            <person name="Inagaki F."/>
            <person name="Takami H."/>
        </authorList>
    </citation>
    <scope>NUCLEOTIDE SEQUENCE</scope>
    <source>
        <strain evidence="4">Expedition CK06-06</strain>
    </source>
</reference>
<gene>
    <name evidence="4" type="ORF">S01H4_04667</name>
</gene>
<dbReference type="SUPFAM" id="SSF52972">
    <property type="entry name" value="ITPase-like"/>
    <property type="match status" value="1"/>
</dbReference>
<dbReference type="PANTHER" id="PTHR43167:SF1">
    <property type="entry name" value="PUTATIVE (AFU_ORTHOLOGUE AFUA_6G01830)-RELATED"/>
    <property type="match status" value="1"/>
</dbReference>
<keyword evidence="3" id="KW-0949">S-adenosyl-L-methionine</keyword>
<dbReference type="SUPFAM" id="SSF53335">
    <property type="entry name" value="S-adenosyl-L-methionine-dependent methyltransferases"/>
    <property type="match status" value="1"/>
</dbReference>
<organism evidence="4">
    <name type="scientific">marine sediment metagenome</name>
    <dbReference type="NCBI Taxonomy" id="412755"/>
    <lineage>
        <taxon>unclassified sequences</taxon>
        <taxon>metagenomes</taxon>
        <taxon>ecological metagenomes</taxon>
    </lineage>
</organism>
<dbReference type="AlphaFoldDB" id="X0Z965"/>
<protein>
    <recommendedName>
        <fullName evidence="5">O-methyltransferase domain-containing protein</fullName>
    </recommendedName>
</protein>
<evidence type="ECO:0000313" key="4">
    <source>
        <dbReference type="EMBL" id="GAG65774.1"/>
    </source>
</evidence>
<sequence length="185" mass="21384">MKGGKKPIHFITGNIHKFNEVSEIFNKSNLNQKYKLFHSKLEPIEIQVDNLRDVAVFKIKSVMDKLNENKITTFEILKEKAKLARETFQITNLEKIIELIEDDARNYLTRYTNISFCFLDAEKEIYGECYELIIPNMVKGGIFIADNAINHYKTLKPMLDKAMADDRVDSLIVPIGKGELVSRKI</sequence>
<dbReference type="InterPro" id="IPR029063">
    <property type="entry name" value="SAM-dependent_MTases_sf"/>
</dbReference>
<dbReference type="InterPro" id="IPR029001">
    <property type="entry name" value="ITPase-like_fam"/>
</dbReference>
<proteinExistence type="predicted"/>